<name>A0A9I9D987_CUCME</name>
<organism evidence="1">
    <name type="scientific">Cucumis melo</name>
    <name type="common">Muskmelon</name>
    <dbReference type="NCBI Taxonomy" id="3656"/>
    <lineage>
        <taxon>Eukaryota</taxon>
        <taxon>Viridiplantae</taxon>
        <taxon>Streptophyta</taxon>
        <taxon>Embryophyta</taxon>
        <taxon>Tracheophyta</taxon>
        <taxon>Spermatophyta</taxon>
        <taxon>Magnoliopsida</taxon>
        <taxon>eudicotyledons</taxon>
        <taxon>Gunneridae</taxon>
        <taxon>Pentapetalae</taxon>
        <taxon>rosids</taxon>
        <taxon>fabids</taxon>
        <taxon>Cucurbitales</taxon>
        <taxon>Cucurbitaceae</taxon>
        <taxon>Benincaseae</taxon>
        <taxon>Cucumis</taxon>
    </lineage>
</organism>
<evidence type="ECO:0000313" key="1">
    <source>
        <dbReference type="EnsemblPlants" id="MELO3C014918.2.1"/>
    </source>
</evidence>
<protein>
    <submittedName>
        <fullName evidence="1">Uncharacterized protein</fullName>
    </submittedName>
</protein>
<sequence length="60" mass="6528">MGNTSYYRGTPTAVRRGWTVIRRGSPTVGVGQLSRGSLENLCVIGRNVLVGHQVLWVTIS</sequence>
<reference evidence="1" key="1">
    <citation type="submission" date="2023-03" db="UniProtKB">
        <authorList>
            <consortium name="EnsemblPlants"/>
        </authorList>
    </citation>
    <scope>IDENTIFICATION</scope>
</reference>
<dbReference type="AlphaFoldDB" id="A0A9I9D987"/>
<dbReference type="Gramene" id="MELO3C014918.2.1">
    <property type="protein sequence ID" value="MELO3C014918.2.1"/>
    <property type="gene ID" value="MELO3C014918.2"/>
</dbReference>
<accession>A0A9I9D987</accession>
<dbReference type="EnsemblPlants" id="MELO3C014918.2.1">
    <property type="protein sequence ID" value="MELO3C014918.2.1"/>
    <property type="gene ID" value="MELO3C014918.2"/>
</dbReference>
<proteinExistence type="predicted"/>